<dbReference type="AlphaFoldDB" id="A0A117M0B6"/>
<sequence length="97" mass="11167">MKTEDHIDELIRREKETVPNPYLPTRVMAKIEGLENVERRRTPFLQTLALAASIAAVIFLGVSIGNRYVESGTPERTLNINDRQIENLDYYNFGEDE</sequence>
<proteinExistence type="predicted"/>
<evidence type="ECO:0000256" key="1">
    <source>
        <dbReference type="SAM" id="Phobius"/>
    </source>
</evidence>
<keyword evidence="1" id="KW-0812">Transmembrane</keyword>
<dbReference type="EMBL" id="LGGN01000140">
    <property type="protein sequence ID" value="KUK77351.1"/>
    <property type="molecule type" value="Genomic_DNA"/>
</dbReference>
<keyword evidence="1" id="KW-1133">Transmembrane helix</keyword>
<evidence type="ECO:0000313" key="3">
    <source>
        <dbReference type="Proteomes" id="UP000053860"/>
    </source>
</evidence>
<organism evidence="2 3">
    <name type="scientific">Proteiniphilum acetatigenes</name>
    <dbReference type="NCBI Taxonomy" id="294710"/>
    <lineage>
        <taxon>Bacteria</taxon>
        <taxon>Pseudomonadati</taxon>
        <taxon>Bacteroidota</taxon>
        <taxon>Bacteroidia</taxon>
        <taxon>Bacteroidales</taxon>
        <taxon>Dysgonomonadaceae</taxon>
        <taxon>Proteiniphilum</taxon>
    </lineage>
</organism>
<reference evidence="3" key="1">
    <citation type="journal article" date="2015" name="MBio">
        <title>Genome-Resolved Metagenomic Analysis Reveals Roles for Candidate Phyla and Other Microbial Community Members in Biogeochemical Transformations in Oil Reservoirs.</title>
        <authorList>
            <person name="Hu P."/>
            <person name="Tom L."/>
            <person name="Singh A."/>
            <person name="Thomas B.C."/>
            <person name="Baker B.J."/>
            <person name="Piceno Y.M."/>
            <person name="Andersen G.L."/>
            <person name="Banfield J.F."/>
        </authorList>
    </citation>
    <scope>NUCLEOTIDE SEQUENCE [LARGE SCALE GENOMIC DNA]</scope>
</reference>
<gene>
    <name evidence="2" type="ORF">XD92_0830</name>
</gene>
<protein>
    <submittedName>
        <fullName evidence="2">Uncharacterized protein</fullName>
    </submittedName>
</protein>
<evidence type="ECO:0000313" key="2">
    <source>
        <dbReference type="EMBL" id="KUK77351.1"/>
    </source>
</evidence>
<name>A0A117M0B6_9BACT</name>
<comment type="caution">
    <text evidence="2">The sequence shown here is derived from an EMBL/GenBank/DDBJ whole genome shotgun (WGS) entry which is preliminary data.</text>
</comment>
<keyword evidence="1" id="KW-0472">Membrane</keyword>
<feature type="transmembrane region" description="Helical" evidence="1">
    <location>
        <begin position="48"/>
        <end position="69"/>
    </location>
</feature>
<dbReference type="Proteomes" id="UP000053860">
    <property type="component" value="Unassembled WGS sequence"/>
</dbReference>
<accession>A0A117M0B6</accession>